<dbReference type="GO" id="GO:0016491">
    <property type="term" value="F:oxidoreductase activity"/>
    <property type="evidence" value="ECO:0007669"/>
    <property type="project" value="UniProtKB-KW"/>
</dbReference>
<dbReference type="EMBL" id="MPIN01000001">
    <property type="protein sequence ID" value="OJH42268.1"/>
    <property type="molecule type" value="Genomic_DNA"/>
</dbReference>
<dbReference type="Gene3D" id="3.40.50.720">
    <property type="entry name" value="NAD(P)-binding Rossmann-like Domain"/>
    <property type="match status" value="1"/>
</dbReference>
<evidence type="ECO:0000259" key="2">
    <source>
        <dbReference type="Pfam" id="PF03807"/>
    </source>
</evidence>
<keyword evidence="4" id="KW-1185">Reference proteome</keyword>
<organism evidence="3 4">
    <name type="scientific">Cystobacter ferrugineus</name>
    <dbReference type="NCBI Taxonomy" id="83449"/>
    <lineage>
        <taxon>Bacteria</taxon>
        <taxon>Pseudomonadati</taxon>
        <taxon>Myxococcota</taxon>
        <taxon>Myxococcia</taxon>
        <taxon>Myxococcales</taxon>
        <taxon>Cystobacterineae</taxon>
        <taxon>Archangiaceae</taxon>
        <taxon>Cystobacter</taxon>
    </lineage>
</organism>
<evidence type="ECO:0000313" key="4">
    <source>
        <dbReference type="Proteomes" id="UP000182229"/>
    </source>
</evidence>
<sequence>MKIGIIGAGMIGGTLARRWTRLGHEVFIANSRGPETLRELAAETGAKAVTPAEAARAGEVVVLTIPQKAVPDLPKDLFANVPKDVVVIDTGNYYPIRDGQIAALESGQVESEWVASLIGRPVVKVFNNIYFKSLLENGKAKGTPGRIALPVAGDPPEARAKVLRLVDELGFDPIDAGSLSESWRQQPGTPSYTHDLDAARLKQALAQAEHGRLPEYRNAANEALKKYLTT</sequence>
<dbReference type="OrthoDB" id="5524287at2"/>
<gene>
    <name evidence="3" type="ORF">BON30_03400</name>
</gene>
<dbReference type="SUPFAM" id="SSF51735">
    <property type="entry name" value="NAD(P)-binding Rossmann-fold domains"/>
    <property type="match status" value="1"/>
</dbReference>
<evidence type="ECO:0000313" key="3">
    <source>
        <dbReference type="EMBL" id="OJH42268.1"/>
    </source>
</evidence>
<proteinExistence type="predicted"/>
<dbReference type="Pfam" id="PF03807">
    <property type="entry name" value="F420_oxidored"/>
    <property type="match status" value="1"/>
</dbReference>
<dbReference type="InterPro" id="IPR051267">
    <property type="entry name" value="STEAP_metalloreductase"/>
</dbReference>
<dbReference type="STRING" id="83449.BON30_03400"/>
<comment type="caution">
    <text evidence="3">The sequence shown here is derived from an EMBL/GenBank/DDBJ whole genome shotgun (WGS) entry which is preliminary data.</text>
</comment>
<feature type="domain" description="Pyrroline-5-carboxylate reductase catalytic N-terminal" evidence="2">
    <location>
        <begin position="2"/>
        <end position="93"/>
    </location>
</feature>
<reference evidence="3 4" key="2">
    <citation type="submission" date="2016-12" db="EMBL/GenBank/DDBJ databases">
        <title>Draft Genome Sequence of Cystobacter ferrugineus Strain Cbfe23.</title>
        <authorList>
            <person name="Akbar S."/>
            <person name="Dowd S.E."/>
            <person name="Stevens D.C."/>
        </authorList>
    </citation>
    <scope>NUCLEOTIDE SEQUENCE [LARGE SCALE GENOMIC DNA]</scope>
    <source>
        <strain evidence="3 4">Cbfe23</strain>
    </source>
</reference>
<name>A0A1L9BJD1_9BACT</name>
<keyword evidence="1" id="KW-0560">Oxidoreductase</keyword>
<dbReference type="Proteomes" id="UP000182229">
    <property type="component" value="Unassembled WGS sequence"/>
</dbReference>
<dbReference type="PANTHER" id="PTHR14239">
    <property type="entry name" value="DUDULIN-RELATED"/>
    <property type="match status" value="1"/>
</dbReference>
<accession>A0A1L9BJD1</accession>
<evidence type="ECO:0000256" key="1">
    <source>
        <dbReference type="ARBA" id="ARBA00023002"/>
    </source>
</evidence>
<dbReference type="InterPro" id="IPR028939">
    <property type="entry name" value="P5C_Rdtase_cat_N"/>
</dbReference>
<reference evidence="4" key="1">
    <citation type="submission" date="2016-11" db="EMBL/GenBank/DDBJ databases">
        <authorList>
            <person name="Shukria A."/>
            <person name="Stevens D.C."/>
        </authorList>
    </citation>
    <scope>NUCLEOTIDE SEQUENCE [LARGE SCALE GENOMIC DNA]</scope>
    <source>
        <strain evidence="4">Cbfe23</strain>
    </source>
</reference>
<dbReference type="InterPro" id="IPR036291">
    <property type="entry name" value="NAD(P)-bd_dom_sf"/>
</dbReference>
<protein>
    <submittedName>
        <fullName evidence="3">NADP oxidoreductase</fullName>
    </submittedName>
</protein>
<dbReference type="AlphaFoldDB" id="A0A1L9BJD1"/>